<dbReference type="AlphaFoldDB" id="A0A9W7M226"/>
<organism evidence="3 4">
    <name type="scientific">Hibiscus trionum</name>
    <name type="common">Flower of an hour</name>
    <dbReference type="NCBI Taxonomy" id="183268"/>
    <lineage>
        <taxon>Eukaryota</taxon>
        <taxon>Viridiplantae</taxon>
        <taxon>Streptophyta</taxon>
        <taxon>Embryophyta</taxon>
        <taxon>Tracheophyta</taxon>
        <taxon>Spermatophyta</taxon>
        <taxon>Magnoliopsida</taxon>
        <taxon>eudicotyledons</taxon>
        <taxon>Gunneridae</taxon>
        <taxon>Pentapetalae</taxon>
        <taxon>rosids</taxon>
        <taxon>malvids</taxon>
        <taxon>Malvales</taxon>
        <taxon>Malvaceae</taxon>
        <taxon>Malvoideae</taxon>
        <taxon>Hibiscus</taxon>
    </lineage>
</organism>
<dbReference type="Proteomes" id="UP001165190">
    <property type="component" value="Unassembled WGS sequence"/>
</dbReference>
<reference evidence="3" key="1">
    <citation type="submission" date="2023-05" db="EMBL/GenBank/DDBJ databases">
        <title>Genome and transcriptome analyses reveal genes involved in the formation of fine ridges on petal epidermal cells in Hibiscus trionum.</title>
        <authorList>
            <person name="Koshimizu S."/>
            <person name="Masuda S."/>
            <person name="Ishii T."/>
            <person name="Shirasu K."/>
            <person name="Hoshino A."/>
            <person name="Arita M."/>
        </authorList>
    </citation>
    <scope>NUCLEOTIDE SEQUENCE</scope>
    <source>
        <strain evidence="3">Hamamatsu line</strain>
    </source>
</reference>
<name>A0A9W7M226_HIBTR</name>
<evidence type="ECO:0000256" key="1">
    <source>
        <dbReference type="ARBA" id="ARBA00009995"/>
    </source>
</evidence>
<accession>A0A9W7M226</accession>
<protein>
    <submittedName>
        <fullName evidence="3">UDP-glucosyl transferase 73C2</fullName>
    </submittedName>
</protein>
<evidence type="ECO:0000256" key="2">
    <source>
        <dbReference type="ARBA" id="ARBA00022676"/>
    </source>
</evidence>
<dbReference type="OrthoDB" id="5835829at2759"/>
<proteinExistence type="inferred from homology"/>
<gene>
    <name evidence="3" type="ORF">HRI_002144900</name>
</gene>
<comment type="caution">
    <text evidence="3">The sequence shown here is derived from an EMBL/GenBank/DDBJ whole genome shotgun (WGS) entry which is preliminary data.</text>
</comment>
<dbReference type="EMBL" id="BSYR01000020">
    <property type="protein sequence ID" value="GMI84756.1"/>
    <property type="molecule type" value="Genomic_DNA"/>
</dbReference>
<evidence type="ECO:0000313" key="4">
    <source>
        <dbReference type="Proteomes" id="UP001165190"/>
    </source>
</evidence>
<dbReference type="PANTHER" id="PTHR48047">
    <property type="entry name" value="GLYCOSYLTRANSFERASE"/>
    <property type="match status" value="1"/>
</dbReference>
<evidence type="ECO:0000313" key="3">
    <source>
        <dbReference type="EMBL" id="GMI84756.1"/>
    </source>
</evidence>
<dbReference type="Gene3D" id="3.40.50.2000">
    <property type="entry name" value="Glycogen Phosphorylase B"/>
    <property type="match status" value="1"/>
</dbReference>
<keyword evidence="2" id="KW-0328">Glycosyltransferase</keyword>
<dbReference type="SUPFAM" id="SSF53756">
    <property type="entry name" value="UDP-Glycosyltransferase/glycogen phosphorylase"/>
    <property type="match status" value="1"/>
</dbReference>
<keyword evidence="3" id="KW-0808">Transferase</keyword>
<comment type="similarity">
    <text evidence="1">Belongs to the UDP-glycosyltransferase family.</text>
</comment>
<sequence length="77" mass="8104">MALSSSSQPHFVLIPFMCQGHLLPMIDIAKILAGHGVTVTVITTPKNAARFSTSIDSGGLSIRVEQVQFPAAEVGLV</sequence>
<dbReference type="PANTHER" id="PTHR48047:SF182">
    <property type="entry name" value="GLYCOSYLTRANSFERASE"/>
    <property type="match status" value="1"/>
</dbReference>
<dbReference type="GO" id="GO:0035251">
    <property type="term" value="F:UDP-glucosyltransferase activity"/>
    <property type="evidence" value="ECO:0007669"/>
    <property type="project" value="TreeGrafter"/>
</dbReference>
<keyword evidence="4" id="KW-1185">Reference proteome</keyword>